<keyword evidence="3" id="KW-1185">Reference proteome</keyword>
<evidence type="ECO:0000313" key="3">
    <source>
        <dbReference type="Proteomes" id="UP001558613"/>
    </source>
</evidence>
<reference evidence="2 3" key="1">
    <citation type="submission" date="2023-09" db="EMBL/GenBank/DDBJ databases">
        <authorList>
            <person name="Wang M."/>
        </authorList>
    </citation>
    <scope>NUCLEOTIDE SEQUENCE [LARGE SCALE GENOMIC DNA]</scope>
    <source>
        <strain evidence="2">GT-2023</strain>
        <tissue evidence="2">Liver</tissue>
    </source>
</reference>
<evidence type="ECO:0000313" key="2">
    <source>
        <dbReference type="EMBL" id="KAL1272294.1"/>
    </source>
</evidence>
<gene>
    <name evidence="2" type="ORF">QQF64_028156</name>
</gene>
<name>A0ABR3N5T9_9TELE</name>
<dbReference type="EMBL" id="JAYMGO010000006">
    <property type="protein sequence ID" value="KAL1272294.1"/>
    <property type="molecule type" value="Genomic_DNA"/>
</dbReference>
<dbReference type="Proteomes" id="UP001558613">
    <property type="component" value="Unassembled WGS sequence"/>
</dbReference>
<evidence type="ECO:0000256" key="1">
    <source>
        <dbReference type="SAM" id="MobiDB-lite"/>
    </source>
</evidence>
<protein>
    <submittedName>
        <fullName evidence="2">Uncharacterized protein</fullName>
    </submittedName>
</protein>
<feature type="region of interest" description="Disordered" evidence="1">
    <location>
        <begin position="15"/>
        <end position="71"/>
    </location>
</feature>
<organism evidence="2 3">
    <name type="scientific">Cirrhinus molitorella</name>
    <name type="common">mud carp</name>
    <dbReference type="NCBI Taxonomy" id="172907"/>
    <lineage>
        <taxon>Eukaryota</taxon>
        <taxon>Metazoa</taxon>
        <taxon>Chordata</taxon>
        <taxon>Craniata</taxon>
        <taxon>Vertebrata</taxon>
        <taxon>Euteleostomi</taxon>
        <taxon>Actinopterygii</taxon>
        <taxon>Neopterygii</taxon>
        <taxon>Teleostei</taxon>
        <taxon>Ostariophysi</taxon>
        <taxon>Cypriniformes</taxon>
        <taxon>Cyprinidae</taxon>
        <taxon>Labeoninae</taxon>
        <taxon>Labeonini</taxon>
        <taxon>Cirrhinus</taxon>
    </lineage>
</organism>
<accession>A0ABR3N5T9</accession>
<proteinExistence type="predicted"/>
<comment type="caution">
    <text evidence="2">The sequence shown here is derived from an EMBL/GenBank/DDBJ whole genome shotgun (WGS) entry which is preliminary data.</text>
</comment>
<feature type="compositionally biased region" description="Basic and acidic residues" evidence="1">
    <location>
        <begin position="41"/>
        <end position="69"/>
    </location>
</feature>
<sequence length="210" mass="23852">MCAWIPMCMSERVGEGGRKRERVFHHPVNSSRSELSYPPPTRERERGSHATAKRGEERARRRESEEKKTRISRSVGRGEFWGSEGIRRGRMVNNLTECEEAEGAANSQGEWRNLSRSHLRSVARAHPLMLTREWSVRMEGGREGASRRFCCCCPPQVLSCLTAWLLRVDVLLPVVLNPARQQHYQSVLPGAVQGPDLSLSLQAEADYQEI</sequence>